<accession>A0A1I2Z552</accession>
<dbReference type="Proteomes" id="UP000198724">
    <property type="component" value="Unassembled WGS sequence"/>
</dbReference>
<reference evidence="2" key="1">
    <citation type="submission" date="2016-10" db="EMBL/GenBank/DDBJ databases">
        <authorList>
            <person name="Varghese N."/>
            <person name="Submissions S."/>
        </authorList>
    </citation>
    <scope>NUCLEOTIDE SEQUENCE [LARGE SCALE GENOMIC DNA]</scope>
    <source>
        <strain evidence="2">LP51</strain>
    </source>
</reference>
<keyword evidence="2" id="KW-1185">Reference proteome</keyword>
<gene>
    <name evidence="1" type="ORF">SAMN05421739_11160</name>
</gene>
<protein>
    <submittedName>
        <fullName evidence="1">Uncharacterized protein</fullName>
    </submittedName>
</protein>
<dbReference type="EMBL" id="FOOT01000011">
    <property type="protein sequence ID" value="SFH32715.1"/>
    <property type="molecule type" value="Genomic_DNA"/>
</dbReference>
<evidence type="ECO:0000313" key="2">
    <source>
        <dbReference type="Proteomes" id="UP000198724"/>
    </source>
</evidence>
<sequence length="985" mass="116044">MTYLLDFVQKPKTSKLKVIITARDYVKQQVIQRLDNSRYKEVIIDRLQDKDIEAIILNALPNLQYHSDIKGRIIDLAKGNARVALMATYSVTPDSETNYLSSPVLLYEKYFKKIADELEAFSKPITLKTLAIVSFFGVLDRSNVDLSKVLSQEFDIDWGELWETIIALHNHEVLDLYSNEVVKVSDQVLATYAFYKCFIDTKSSLIDYGQWLSTFIKDYPHKVKSSLVDINNTFNYDHIKDLVLPHLENILVNTKEREALYSFYSIFWFYKGYDTLAYIRQWIKELPIDGKDGELTFSYNHNDHTRPSKYFELLVPFWGHSNELLKPSLELGIDLVSKQNNRIPEFLKFINDYFSYRLSDVKQGYQRQRILLDVLLNEKRSSLHEEVADGTFLNIAETLLGWRFTEYGPSKGLTFHVTNFHLYNSPDLLELRSRILKNFIELFEYSIEQSNKILEKIIYPGVDIDKNIYKSELPIYQSLITEKLSIELYNHCKFVKRLAKKIFPDRSDIPTEWKSFIDSEIMKLTKFLKTEFDDSKGKSWKEREQEKREIIRRAILSKEWYEIELLLLSVDSLYKQQIGRSRWQVDYAISEIFIAISKKSKTDIDKALRMFFSKKLSLPLQPRVLNFILNDGSLSGKEIAFIINEFDFEAKPFWTLALLNALPEDQVDLDFVKMLVQVFRQANGNLPFHRMADYVKFDQAFGVYKKDKPGLGLDDHNIISYLTQLLLERQDKQSIDLGFHFCQECAQYLTNHVHLLKQAYILLKTNDIHFDYDGKELEAVLDLDPNFFIVYLEQKAADTNFLLFKLEDFKLSHIWSLPNYEDIVNNAINIIIAKTPIFSNWEHPSVALFTFENPSDELLIKAHNFINDFIKHHYLERQHIMMIMNVVLHRFSDQFVKYLEQFLRLNKDVEVFKSLHFDKGGIYTGSRVPKIQRVIELCTDILMMIKSLPDVLDYIDHIKYLDQYIGWLQKDIKDEQKREFQETYE</sequence>
<dbReference type="STRING" id="1436961.SAMN05421739_11160"/>
<dbReference type="AlphaFoldDB" id="A0A1I2Z552"/>
<organism evidence="1 2">
    <name type="scientific">Pontibacter chinhatensis</name>
    <dbReference type="NCBI Taxonomy" id="1436961"/>
    <lineage>
        <taxon>Bacteria</taxon>
        <taxon>Pseudomonadati</taxon>
        <taxon>Bacteroidota</taxon>
        <taxon>Cytophagia</taxon>
        <taxon>Cytophagales</taxon>
        <taxon>Hymenobacteraceae</taxon>
        <taxon>Pontibacter</taxon>
    </lineage>
</organism>
<name>A0A1I2Z552_9BACT</name>
<evidence type="ECO:0000313" key="1">
    <source>
        <dbReference type="EMBL" id="SFH32715.1"/>
    </source>
</evidence>
<proteinExistence type="predicted"/>